<dbReference type="SMART" id="SM00382">
    <property type="entry name" value="AAA"/>
    <property type="match status" value="1"/>
</dbReference>
<dbReference type="GO" id="GO:0005524">
    <property type="term" value="F:ATP binding"/>
    <property type="evidence" value="ECO:0007669"/>
    <property type="project" value="InterPro"/>
</dbReference>
<sequence>MPPPPLPSHIVDSFIVPMDDDNTETSSSGNDTPEESSKEKEPIQVGMTSLTKELYRDDYRQPWQEWAPEDIGINSKSTPASLKFALIVRREKQNGETVEPVLALHSVAVQSPLIKTQLDPVFAGYRGINTKLKKLEFRAPFREFFYRWSEFIQAEPKTQSDEQENIGHAHYKLLFDIISTEVQPHIEQAGDLLSNNVISFDYVWALFEPGTEVYSHVDGHDRLYLLNGGTYQELPGGVKIFNLSCRYIDTDGDTFGYRTTSLMIGEFENVKPISELNVLPSHLKPDIENIRSRLKERGRKFAALKGFHYKSYSGAYDLHRPSYVAPRKQYVADGRVVVDCSSFLKYNGGLIGQLDPLDQPVTSEHLSGLSLLTGIDDSDEEADMFLPPPIRMMQQRARQMRQRFTSLRTQSKIHFDVDLVKDIVWNDGAFEQLVLPHDYKRVIWAFVEAQMSNVDDFDDIIRGKGKGIIMLLSGEPGTGKTLTSESVSEAMKKPLYSMSAGELGHGADEVEQNLRRVLELSTKWGAVLLLDECDVFLEKRSTSDLHRNKLVSVFLRLLEYYQGVMFLTTNRASSFDPAFESRIHLTIHFPNLDFASRLHIWKMFVDPSSGRSCSVSEVELESLAKAELNGRQIKNVVKTARLLAARDKTALSFDHIETVMRVKRGDPARFAGA</sequence>
<dbReference type="InterPro" id="IPR003959">
    <property type="entry name" value="ATPase_AAA_core"/>
</dbReference>
<keyword evidence="4" id="KW-1185">Reference proteome</keyword>
<dbReference type="CDD" id="cd19481">
    <property type="entry name" value="RecA-like_protease"/>
    <property type="match status" value="1"/>
</dbReference>
<gene>
    <name evidence="3" type="ORF">CI238_09116</name>
</gene>
<dbReference type="InterPro" id="IPR054289">
    <property type="entry name" value="DUF7025"/>
</dbReference>
<dbReference type="Pfam" id="PF22942">
    <property type="entry name" value="DUF7025"/>
    <property type="match status" value="1"/>
</dbReference>
<dbReference type="Proteomes" id="UP000076584">
    <property type="component" value="Unassembled WGS sequence"/>
</dbReference>
<dbReference type="Gene3D" id="3.40.50.300">
    <property type="entry name" value="P-loop containing nucleotide triphosphate hydrolases"/>
    <property type="match status" value="1"/>
</dbReference>
<dbReference type="GO" id="GO:0016887">
    <property type="term" value="F:ATP hydrolysis activity"/>
    <property type="evidence" value="ECO:0007669"/>
    <property type="project" value="InterPro"/>
</dbReference>
<dbReference type="InterPro" id="IPR003593">
    <property type="entry name" value="AAA+_ATPase"/>
</dbReference>
<evidence type="ECO:0000256" key="1">
    <source>
        <dbReference type="SAM" id="MobiDB-lite"/>
    </source>
</evidence>
<proteinExistence type="predicted"/>
<protein>
    <recommendedName>
        <fullName evidence="2">AAA+ ATPase domain-containing protein</fullName>
    </recommendedName>
</protein>
<comment type="caution">
    <text evidence="3">The sequence shown here is derived from an EMBL/GenBank/DDBJ whole genome shotgun (WGS) entry which is preliminary data.</text>
</comment>
<dbReference type="AlphaFoldDB" id="A0A161Y970"/>
<feature type="region of interest" description="Disordered" evidence="1">
    <location>
        <begin position="1"/>
        <end position="43"/>
    </location>
</feature>
<feature type="domain" description="AAA+ ATPase" evidence="2">
    <location>
        <begin position="466"/>
        <end position="593"/>
    </location>
</feature>
<evidence type="ECO:0000313" key="4">
    <source>
        <dbReference type="Proteomes" id="UP000076584"/>
    </source>
</evidence>
<dbReference type="PANTHER" id="PTHR46411:SF3">
    <property type="entry name" value="AAA+ ATPASE DOMAIN-CONTAINING PROTEIN"/>
    <property type="match status" value="1"/>
</dbReference>
<dbReference type="Pfam" id="PF00004">
    <property type="entry name" value="AAA"/>
    <property type="match status" value="1"/>
</dbReference>
<dbReference type="InterPro" id="IPR027417">
    <property type="entry name" value="P-loop_NTPase"/>
</dbReference>
<accession>A0A161Y970</accession>
<reference evidence="3 4" key="1">
    <citation type="submission" date="2015-06" db="EMBL/GenBank/DDBJ databases">
        <title>Survival trade-offs in plant roots during colonization by closely related pathogenic and mutualistic fungi.</title>
        <authorList>
            <person name="Hacquard S."/>
            <person name="Kracher B."/>
            <person name="Hiruma K."/>
            <person name="Weinman A."/>
            <person name="Muench P."/>
            <person name="Garrido Oter R."/>
            <person name="Ver Loren van Themaat E."/>
            <person name="Dallerey J.-F."/>
            <person name="Damm U."/>
            <person name="Henrissat B."/>
            <person name="Lespinet O."/>
            <person name="Thon M."/>
            <person name="Kemen E."/>
            <person name="McHardy A.C."/>
            <person name="Schulze-Lefert P."/>
            <person name="O'Connell R.J."/>
        </authorList>
    </citation>
    <scope>NUCLEOTIDE SEQUENCE [LARGE SCALE GENOMIC DNA]</scope>
    <source>
        <strain evidence="3 4">MAFF 238704</strain>
    </source>
</reference>
<dbReference type="SUPFAM" id="SSF52540">
    <property type="entry name" value="P-loop containing nucleoside triphosphate hydrolases"/>
    <property type="match status" value="1"/>
</dbReference>
<evidence type="ECO:0000259" key="2">
    <source>
        <dbReference type="SMART" id="SM00382"/>
    </source>
</evidence>
<evidence type="ECO:0000313" key="3">
    <source>
        <dbReference type="EMBL" id="KZL86142.1"/>
    </source>
</evidence>
<dbReference type="STRING" id="1573173.A0A161Y970"/>
<name>A0A161Y970_COLIC</name>
<dbReference type="PANTHER" id="PTHR46411">
    <property type="entry name" value="FAMILY ATPASE, PUTATIVE-RELATED"/>
    <property type="match status" value="1"/>
</dbReference>
<dbReference type="EMBL" id="LFIW01000520">
    <property type="protein sequence ID" value="KZL86142.1"/>
    <property type="molecule type" value="Genomic_DNA"/>
</dbReference>
<organism evidence="3 4">
    <name type="scientific">Colletotrichum incanum</name>
    <name type="common">Soybean anthracnose fungus</name>
    <dbReference type="NCBI Taxonomy" id="1573173"/>
    <lineage>
        <taxon>Eukaryota</taxon>
        <taxon>Fungi</taxon>
        <taxon>Dikarya</taxon>
        <taxon>Ascomycota</taxon>
        <taxon>Pezizomycotina</taxon>
        <taxon>Sordariomycetes</taxon>
        <taxon>Hypocreomycetidae</taxon>
        <taxon>Glomerellales</taxon>
        <taxon>Glomerellaceae</taxon>
        <taxon>Colletotrichum</taxon>
        <taxon>Colletotrichum spaethianum species complex</taxon>
    </lineage>
</organism>